<protein>
    <submittedName>
        <fullName evidence="2">Uncharacterized protein</fullName>
    </submittedName>
</protein>
<keyword evidence="3" id="KW-1185">Reference proteome</keyword>
<name>A0ABU7AI35_9TELE</name>
<dbReference type="Proteomes" id="UP001345963">
    <property type="component" value="Unassembled WGS sequence"/>
</dbReference>
<feature type="region of interest" description="Disordered" evidence="1">
    <location>
        <begin position="1"/>
        <end position="37"/>
    </location>
</feature>
<dbReference type="EMBL" id="JAHUTI010014029">
    <property type="protein sequence ID" value="MED6237160.1"/>
    <property type="molecule type" value="Genomic_DNA"/>
</dbReference>
<proteinExistence type="predicted"/>
<gene>
    <name evidence="2" type="ORF">ATANTOWER_019933</name>
</gene>
<evidence type="ECO:0000313" key="2">
    <source>
        <dbReference type="EMBL" id="MED6237160.1"/>
    </source>
</evidence>
<evidence type="ECO:0000256" key="1">
    <source>
        <dbReference type="SAM" id="MobiDB-lite"/>
    </source>
</evidence>
<organism evidence="2 3">
    <name type="scientific">Ataeniobius toweri</name>
    <dbReference type="NCBI Taxonomy" id="208326"/>
    <lineage>
        <taxon>Eukaryota</taxon>
        <taxon>Metazoa</taxon>
        <taxon>Chordata</taxon>
        <taxon>Craniata</taxon>
        <taxon>Vertebrata</taxon>
        <taxon>Euteleostomi</taxon>
        <taxon>Actinopterygii</taxon>
        <taxon>Neopterygii</taxon>
        <taxon>Teleostei</taxon>
        <taxon>Neoteleostei</taxon>
        <taxon>Acanthomorphata</taxon>
        <taxon>Ovalentaria</taxon>
        <taxon>Atherinomorphae</taxon>
        <taxon>Cyprinodontiformes</taxon>
        <taxon>Goodeidae</taxon>
        <taxon>Ataeniobius</taxon>
    </lineage>
</organism>
<feature type="compositionally biased region" description="Basic and acidic residues" evidence="1">
    <location>
        <begin position="12"/>
        <end position="24"/>
    </location>
</feature>
<evidence type="ECO:0000313" key="3">
    <source>
        <dbReference type="Proteomes" id="UP001345963"/>
    </source>
</evidence>
<comment type="caution">
    <text evidence="2">The sequence shown here is derived from an EMBL/GenBank/DDBJ whole genome shotgun (WGS) entry which is preliminary data.</text>
</comment>
<sequence length="134" mass="14813">MNHTLLFLGPSDGHEEEREREKSLSPHPPIAMYPPSSLSLSLSRSLALHRHLLLSPSSSSPSSSESSASGDCERECESLQTRVLQTGGRQCERRMKRGRGCWCVLLVGNRRRTVLQNWADEEQNLRGGDAGDGV</sequence>
<reference evidence="2 3" key="1">
    <citation type="submission" date="2021-07" db="EMBL/GenBank/DDBJ databases">
        <authorList>
            <person name="Palmer J.M."/>
        </authorList>
    </citation>
    <scope>NUCLEOTIDE SEQUENCE [LARGE SCALE GENOMIC DNA]</scope>
    <source>
        <strain evidence="2 3">AT_MEX2019</strain>
        <tissue evidence="2">Muscle</tissue>
    </source>
</reference>
<accession>A0ABU7AI35</accession>